<dbReference type="RefSeq" id="WP_037266797.1">
    <property type="nucleotide sequence ID" value="NZ_JALZ01000052.1"/>
</dbReference>
<evidence type="ECO:0000256" key="5">
    <source>
        <dbReference type="SAM" id="SignalP"/>
    </source>
</evidence>
<evidence type="ECO:0000259" key="6">
    <source>
        <dbReference type="PROSITE" id="PS51007"/>
    </source>
</evidence>
<feature type="domain" description="Cytochrome c" evidence="6">
    <location>
        <begin position="28"/>
        <end position="137"/>
    </location>
</feature>
<keyword evidence="3 4" id="KW-0408">Iron</keyword>
<keyword evidence="8" id="KW-1185">Reference proteome</keyword>
<protein>
    <recommendedName>
        <fullName evidence="6">Cytochrome c domain-containing protein</fullName>
    </recommendedName>
</protein>
<evidence type="ECO:0000313" key="8">
    <source>
        <dbReference type="Proteomes" id="UP000022447"/>
    </source>
</evidence>
<feature type="chain" id="PRO_5004979530" description="Cytochrome c domain-containing protein" evidence="5">
    <location>
        <begin position="25"/>
        <end position="428"/>
    </location>
</feature>
<feature type="signal peptide" evidence="5">
    <location>
        <begin position="1"/>
        <end position="24"/>
    </location>
</feature>
<name>X7E9N4_9RHOB</name>
<dbReference type="PROSITE" id="PS51007">
    <property type="entry name" value="CYTC"/>
    <property type="match status" value="1"/>
</dbReference>
<evidence type="ECO:0000256" key="3">
    <source>
        <dbReference type="ARBA" id="ARBA00023004"/>
    </source>
</evidence>
<gene>
    <name evidence="7" type="ORF">OCH239_17090</name>
</gene>
<dbReference type="Gene3D" id="1.10.760.10">
    <property type="entry name" value="Cytochrome c-like domain"/>
    <property type="match status" value="1"/>
</dbReference>
<dbReference type="SUPFAM" id="SSF46626">
    <property type="entry name" value="Cytochrome c"/>
    <property type="match status" value="1"/>
</dbReference>
<dbReference type="InterPro" id="IPR036909">
    <property type="entry name" value="Cyt_c-like_dom_sf"/>
</dbReference>
<dbReference type="GO" id="GO:0020037">
    <property type="term" value="F:heme binding"/>
    <property type="evidence" value="ECO:0007669"/>
    <property type="project" value="InterPro"/>
</dbReference>
<dbReference type="GO" id="GO:0046872">
    <property type="term" value="F:metal ion binding"/>
    <property type="evidence" value="ECO:0007669"/>
    <property type="project" value="UniProtKB-KW"/>
</dbReference>
<dbReference type="Proteomes" id="UP000022447">
    <property type="component" value="Unassembled WGS sequence"/>
</dbReference>
<dbReference type="OrthoDB" id="9777352at2"/>
<keyword evidence="2 4" id="KW-0479">Metal-binding</keyword>
<reference evidence="7 8" key="1">
    <citation type="submission" date="2014-01" db="EMBL/GenBank/DDBJ databases">
        <title>Roseivivax halodurans JCM 10272 Genome Sequencing.</title>
        <authorList>
            <person name="Lai Q."/>
            <person name="Li G."/>
            <person name="Shao Z."/>
        </authorList>
    </citation>
    <scope>NUCLEOTIDE SEQUENCE [LARGE SCALE GENOMIC DNA]</scope>
    <source>
        <strain evidence="7 8">JCM 10272</strain>
    </source>
</reference>
<keyword evidence="1 4" id="KW-0349">Heme</keyword>
<accession>X7E9N4</accession>
<evidence type="ECO:0000256" key="4">
    <source>
        <dbReference type="PROSITE-ProRule" id="PRU00433"/>
    </source>
</evidence>
<keyword evidence="5" id="KW-0732">Signal</keyword>
<evidence type="ECO:0000256" key="1">
    <source>
        <dbReference type="ARBA" id="ARBA00022617"/>
    </source>
</evidence>
<dbReference type="STRING" id="1449350.OCH239_17090"/>
<dbReference type="InterPro" id="IPR009056">
    <property type="entry name" value="Cyt_c-like_dom"/>
</dbReference>
<organism evidence="7 8">
    <name type="scientific">Roseivivax halodurans JCM 10272</name>
    <dbReference type="NCBI Taxonomy" id="1449350"/>
    <lineage>
        <taxon>Bacteria</taxon>
        <taxon>Pseudomonadati</taxon>
        <taxon>Pseudomonadota</taxon>
        <taxon>Alphaproteobacteria</taxon>
        <taxon>Rhodobacterales</taxon>
        <taxon>Roseobacteraceae</taxon>
        <taxon>Roseivivax</taxon>
    </lineage>
</organism>
<sequence length="428" mass="45638">MRWIGDGASLRLTALLLFMAPASAALSGDAEKGRAIFLGQAGAVRSDAAQDRLSRLPCMSCHGRDGLGGREGRVPPIDGPNLARATADRPSYDARRFAAAVTEGHAAGGRTLSRLMPRYDLHASEAEDLFAWLRLLPQAQRRGVTADRIAIGLANMSHLHDPSGARYREILERSMRDRLGGPQVHGRRIELITVEAGVSAEDLDILACLALPRTAMTPFLDAGIPVLFPLGQLTGDEDPTLVRDFLPSARDARRSLAKRIAVSTDGPVAVVPAGPEADALALALNLAGADLDDAPGPNTRELVILDAEAVPEALAAAPEARLWIGGSALTRLRGVPNERSAVAVIEMSTLLDMRGDGETSLIQAHARLAGAILADVLVEAGRDLTHAKLVRAFGSTWLGELKLDFSAIPLTGTDRLQFVELPERRRHN</sequence>
<dbReference type="eggNOG" id="COG2010">
    <property type="taxonomic scope" value="Bacteria"/>
</dbReference>
<evidence type="ECO:0000256" key="2">
    <source>
        <dbReference type="ARBA" id="ARBA00022723"/>
    </source>
</evidence>
<dbReference type="AlphaFoldDB" id="X7E9N4"/>
<comment type="caution">
    <text evidence="7">The sequence shown here is derived from an EMBL/GenBank/DDBJ whole genome shotgun (WGS) entry which is preliminary data.</text>
</comment>
<evidence type="ECO:0000313" key="7">
    <source>
        <dbReference type="EMBL" id="ETX12799.1"/>
    </source>
</evidence>
<dbReference type="EMBL" id="JALZ01000052">
    <property type="protein sequence ID" value="ETX12799.1"/>
    <property type="molecule type" value="Genomic_DNA"/>
</dbReference>
<proteinExistence type="predicted"/>
<dbReference type="GO" id="GO:0009055">
    <property type="term" value="F:electron transfer activity"/>
    <property type="evidence" value="ECO:0007669"/>
    <property type="project" value="InterPro"/>
</dbReference>